<keyword evidence="12" id="KW-0902">Two-component regulatory system</keyword>
<evidence type="ECO:0000256" key="8">
    <source>
        <dbReference type="ARBA" id="ARBA00022741"/>
    </source>
</evidence>
<keyword evidence="9 16" id="KW-0418">Kinase</keyword>
<evidence type="ECO:0000256" key="2">
    <source>
        <dbReference type="ARBA" id="ARBA00004651"/>
    </source>
</evidence>
<dbReference type="InterPro" id="IPR036097">
    <property type="entry name" value="HisK_dim/P_sf"/>
</dbReference>
<keyword evidence="4" id="KW-1003">Cell membrane</keyword>
<dbReference type="EC" id="2.7.13.3" evidence="3"/>
<dbReference type="SUPFAM" id="SSF55874">
    <property type="entry name" value="ATPase domain of HSP90 chaperone/DNA topoisomerase II/histidine kinase"/>
    <property type="match status" value="1"/>
</dbReference>
<dbReference type="SMART" id="SM00388">
    <property type="entry name" value="HisKA"/>
    <property type="match status" value="1"/>
</dbReference>
<dbReference type="Proteomes" id="UP001623592">
    <property type="component" value="Unassembled WGS sequence"/>
</dbReference>
<evidence type="ECO:0000256" key="5">
    <source>
        <dbReference type="ARBA" id="ARBA00022553"/>
    </source>
</evidence>
<evidence type="ECO:0000256" key="1">
    <source>
        <dbReference type="ARBA" id="ARBA00000085"/>
    </source>
</evidence>
<organism evidence="16 17">
    <name type="scientific">Clostridium neuense</name>
    <dbReference type="NCBI Taxonomy" id="1728934"/>
    <lineage>
        <taxon>Bacteria</taxon>
        <taxon>Bacillati</taxon>
        <taxon>Bacillota</taxon>
        <taxon>Clostridia</taxon>
        <taxon>Eubacteriales</taxon>
        <taxon>Clostridiaceae</taxon>
        <taxon>Clostridium</taxon>
    </lineage>
</organism>
<dbReference type="EMBL" id="JBJIAA010000028">
    <property type="protein sequence ID" value="MFL0253218.1"/>
    <property type="molecule type" value="Genomic_DNA"/>
</dbReference>
<evidence type="ECO:0000256" key="4">
    <source>
        <dbReference type="ARBA" id="ARBA00022475"/>
    </source>
</evidence>
<gene>
    <name evidence="16" type="ORF">ACJDT4_22690</name>
</gene>
<feature type="domain" description="Histidine kinase" evidence="15">
    <location>
        <begin position="158"/>
        <end position="375"/>
    </location>
</feature>
<keyword evidence="5" id="KW-0597">Phosphoprotein</keyword>
<dbReference type="SMART" id="SM00387">
    <property type="entry name" value="HATPase_c"/>
    <property type="match status" value="1"/>
</dbReference>
<dbReference type="Pfam" id="PF00512">
    <property type="entry name" value="HisKA"/>
    <property type="match status" value="1"/>
</dbReference>
<comment type="subcellular location">
    <subcellularLocation>
        <location evidence="2">Cell membrane</location>
        <topology evidence="2">Multi-pass membrane protein</topology>
    </subcellularLocation>
</comment>
<keyword evidence="11 14" id="KW-1133">Transmembrane helix</keyword>
<comment type="catalytic activity">
    <reaction evidence="1">
        <text>ATP + protein L-histidine = ADP + protein N-phospho-L-histidine.</text>
        <dbReference type="EC" id="2.7.13.3"/>
    </reaction>
</comment>
<evidence type="ECO:0000256" key="10">
    <source>
        <dbReference type="ARBA" id="ARBA00022840"/>
    </source>
</evidence>
<keyword evidence="13 14" id="KW-0472">Membrane</keyword>
<dbReference type="CDD" id="cd00082">
    <property type="entry name" value="HisKA"/>
    <property type="match status" value="1"/>
</dbReference>
<dbReference type="InterPro" id="IPR003661">
    <property type="entry name" value="HisK_dim/P_dom"/>
</dbReference>
<dbReference type="InterPro" id="IPR004358">
    <property type="entry name" value="Sig_transdc_His_kin-like_C"/>
</dbReference>
<evidence type="ECO:0000256" key="3">
    <source>
        <dbReference type="ARBA" id="ARBA00012438"/>
    </source>
</evidence>
<evidence type="ECO:0000313" key="16">
    <source>
        <dbReference type="EMBL" id="MFL0253218.1"/>
    </source>
</evidence>
<dbReference type="InterPro" id="IPR036890">
    <property type="entry name" value="HATPase_C_sf"/>
</dbReference>
<keyword evidence="7 14" id="KW-0812">Transmembrane</keyword>
<evidence type="ECO:0000256" key="14">
    <source>
        <dbReference type="SAM" id="Phobius"/>
    </source>
</evidence>
<evidence type="ECO:0000256" key="11">
    <source>
        <dbReference type="ARBA" id="ARBA00022989"/>
    </source>
</evidence>
<dbReference type="PROSITE" id="PS50109">
    <property type="entry name" value="HIS_KIN"/>
    <property type="match status" value="1"/>
</dbReference>
<protein>
    <recommendedName>
        <fullName evidence="3">histidine kinase</fullName>
        <ecNumber evidence="3">2.7.13.3</ecNumber>
    </recommendedName>
</protein>
<dbReference type="InterPro" id="IPR005467">
    <property type="entry name" value="His_kinase_dom"/>
</dbReference>
<keyword evidence="8" id="KW-0547">Nucleotide-binding</keyword>
<proteinExistence type="predicted"/>
<accession>A0ABW8TKV8</accession>
<name>A0ABW8TKV8_9CLOT</name>
<sequence>MEKSMKPKKFDAYKTEFKIILLLIIALVLTIITGELIQYFKNIVDELLRVYLPAMFNKLERARDALRSLYDIMGYFEFAVILAAYCHLIFRKKIALFLKINYTVKSAINGNFQIRIQSVSEDDLGKFSENINKIMEKFNSALEEQKKSEQTKINLITSISHDLRTPLTSILGYLKLVDNDEYEDEFILRSYVNIALNKTKGLKVLIDDLFELTTLNNYGIKITKTKVNIIELIKQLAVEHRVNFKKANIECRLKVSDEKMYVLGDSFKLARAFENLIFNCIKYSKSSRFMDISVSKIASKVSLEFTNYGEPIPPMDLPYIFQRFYRVDKARSSEIGGSGLGLAITKNIVELHNGKITVESNASKTTFKIELPCLEEEKAHEQD</sequence>
<evidence type="ECO:0000256" key="7">
    <source>
        <dbReference type="ARBA" id="ARBA00022692"/>
    </source>
</evidence>
<dbReference type="PANTHER" id="PTHR45528:SF1">
    <property type="entry name" value="SENSOR HISTIDINE KINASE CPXA"/>
    <property type="match status" value="1"/>
</dbReference>
<keyword evidence="17" id="KW-1185">Reference proteome</keyword>
<evidence type="ECO:0000256" key="9">
    <source>
        <dbReference type="ARBA" id="ARBA00022777"/>
    </source>
</evidence>
<dbReference type="PANTHER" id="PTHR45528">
    <property type="entry name" value="SENSOR HISTIDINE KINASE CPXA"/>
    <property type="match status" value="1"/>
</dbReference>
<dbReference type="InterPro" id="IPR003594">
    <property type="entry name" value="HATPase_dom"/>
</dbReference>
<keyword evidence="10" id="KW-0067">ATP-binding</keyword>
<dbReference type="Gene3D" id="3.30.565.10">
    <property type="entry name" value="Histidine kinase-like ATPase, C-terminal domain"/>
    <property type="match status" value="1"/>
</dbReference>
<evidence type="ECO:0000259" key="15">
    <source>
        <dbReference type="PROSITE" id="PS50109"/>
    </source>
</evidence>
<dbReference type="Gene3D" id="1.10.287.130">
    <property type="match status" value="1"/>
</dbReference>
<dbReference type="InterPro" id="IPR050398">
    <property type="entry name" value="HssS/ArlS-like"/>
</dbReference>
<feature type="transmembrane region" description="Helical" evidence="14">
    <location>
        <begin position="20"/>
        <end position="40"/>
    </location>
</feature>
<keyword evidence="6" id="KW-0808">Transferase</keyword>
<dbReference type="GO" id="GO:0016301">
    <property type="term" value="F:kinase activity"/>
    <property type="evidence" value="ECO:0007669"/>
    <property type="project" value="UniProtKB-KW"/>
</dbReference>
<dbReference type="Pfam" id="PF02518">
    <property type="entry name" value="HATPase_c"/>
    <property type="match status" value="1"/>
</dbReference>
<feature type="transmembrane region" description="Helical" evidence="14">
    <location>
        <begin position="72"/>
        <end position="90"/>
    </location>
</feature>
<evidence type="ECO:0000256" key="6">
    <source>
        <dbReference type="ARBA" id="ARBA00022679"/>
    </source>
</evidence>
<comment type="caution">
    <text evidence="16">The sequence shown here is derived from an EMBL/GenBank/DDBJ whole genome shotgun (WGS) entry which is preliminary data.</text>
</comment>
<evidence type="ECO:0000313" key="17">
    <source>
        <dbReference type="Proteomes" id="UP001623592"/>
    </source>
</evidence>
<evidence type="ECO:0000256" key="13">
    <source>
        <dbReference type="ARBA" id="ARBA00023136"/>
    </source>
</evidence>
<evidence type="ECO:0000256" key="12">
    <source>
        <dbReference type="ARBA" id="ARBA00023012"/>
    </source>
</evidence>
<dbReference type="SUPFAM" id="SSF47384">
    <property type="entry name" value="Homodimeric domain of signal transducing histidine kinase"/>
    <property type="match status" value="1"/>
</dbReference>
<reference evidence="16 17" key="1">
    <citation type="submission" date="2024-11" db="EMBL/GenBank/DDBJ databases">
        <authorList>
            <person name="Heng Y.C."/>
            <person name="Lim A.C.H."/>
            <person name="Lee J.K.Y."/>
            <person name="Kittelmann S."/>
        </authorList>
    </citation>
    <scope>NUCLEOTIDE SEQUENCE [LARGE SCALE GENOMIC DNA]</scope>
    <source>
        <strain evidence="16 17">WILCCON 0114</strain>
    </source>
</reference>
<dbReference type="PRINTS" id="PR00344">
    <property type="entry name" value="BCTRLSENSOR"/>
</dbReference>
<dbReference type="RefSeq" id="WP_406789886.1">
    <property type="nucleotide sequence ID" value="NZ_JBJIAA010000028.1"/>
</dbReference>